<keyword evidence="7" id="KW-1185">Reference proteome</keyword>
<dbReference type="RefSeq" id="WP_084198753.1">
    <property type="nucleotide sequence ID" value="NZ_BMYL01000002.1"/>
</dbReference>
<reference evidence="6 7" key="1">
    <citation type="submission" date="2018-01" db="EMBL/GenBank/DDBJ databases">
        <title>The draft genome sequence of Halioglobus japonicus S1-36.</title>
        <authorList>
            <person name="Du Z.-J."/>
            <person name="Shi M.-J."/>
        </authorList>
    </citation>
    <scope>NUCLEOTIDE SEQUENCE [LARGE SCALE GENOMIC DNA]</scope>
    <source>
        <strain evidence="6 7">S1-36</strain>
    </source>
</reference>
<dbReference type="Pfam" id="PF01584">
    <property type="entry name" value="CheW"/>
    <property type="match status" value="1"/>
</dbReference>
<keyword evidence="4" id="KW-0145">Chemotaxis</keyword>
<dbReference type="EMBL" id="PKUR01000002">
    <property type="protein sequence ID" value="PLW86110.1"/>
    <property type="molecule type" value="Genomic_DNA"/>
</dbReference>
<dbReference type="SMART" id="SM00260">
    <property type="entry name" value="CheW"/>
    <property type="match status" value="1"/>
</dbReference>
<dbReference type="GO" id="GO:0007165">
    <property type="term" value="P:signal transduction"/>
    <property type="evidence" value="ECO:0007669"/>
    <property type="project" value="InterPro"/>
</dbReference>
<dbReference type="InterPro" id="IPR039315">
    <property type="entry name" value="CheW"/>
</dbReference>
<dbReference type="Proteomes" id="UP000235162">
    <property type="component" value="Unassembled WGS sequence"/>
</dbReference>
<dbReference type="GO" id="GO:0005829">
    <property type="term" value="C:cytosol"/>
    <property type="evidence" value="ECO:0007669"/>
    <property type="project" value="TreeGrafter"/>
</dbReference>
<dbReference type="AlphaFoldDB" id="A0AAP8ME10"/>
<proteinExistence type="predicted"/>
<evidence type="ECO:0000256" key="2">
    <source>
        <dbReference type="ARBA" id="ARBA00021483"/>
    </source>
</evidence>
<dbReference type="PROSITE" id="PS50851">
    <property type="entry name" value="CHEW"/>
    <property type="match status" value="1"/>
</dbReference>
<dbReference type="SUPFAM" id="SSF50341">
    <property type="entry name" value="CheW-like"/>
    <property type="match status" value="1"/>
</dbReference>
<dbReference type="PANTHER" id="PTHR22617">
    <property type="entry name" value="CHEMOTAXIS SENSOR HISTIDINE KINASE-RELATED"/>
    <property type="match status" value="1"/>
</dbReference>
<dbReference type="InterPro" id="IPR036061">
    <property type="entry name" value="CheW-like_dom_sf"/>
</dbReference>
<sequence length="166" mass="18341">MNNAAAIQDDIVGVPGDNGQYLTFILANEEYGVEILRVQEIRGWSKVTPLPNSPEYLKGVINLRGTIVPIIDLRERFSLEPLEYGSTTVVIVVRVENGEEDRVMGLVVDAVSEVYTLGDSQCQLPPEFGSRLEDKFVKSLASVEDKMIIVLDVDAFLNVDVKASLE</sequence>
<dbReference type="KEGG" id="hja:BST95_07535"/>
<feature type="domain" description="CheW-like" evidence="5">
    <location>
        <begin position="18"/>
        <end position="162"/>
    </location>
</feature>
<evidence type="ECO:0000259" key="5">
    <source>
        <dbReference type="PROSITE" id="PS50851"/>
    </source>
</evidence>
<gene>
    <name evidence="6" type="ORF">C0029_06580</name>
</gene>
<dbReference type="GO" id="GO:0006935">
    <property type="term" value="P:chemotaxis"/>
    <property type="evidence" value="ECO:0007669"/>
    <property type="project" value="UniProtKB-KW"/>
</dbReference>
<evidence type="ECO:0000313" key="6">
    <source>
        <dbReference type="EMBL" id="PLW86110.1"/>
    </source>
</evidence>
<name>A0AAP8ME10_9GAMM</name>
<dbReference type="FunFam" id="2.40.50.180:FF:000002">
    <property type="entry name" value="Chemotaxis protein CheW"/>
    <property type="match status" value="1"/>
</dbReference>
<organism evidence="6 7">
    <name type="scientific">Halioglobus japonicus</name>
    <dbReference type="NCBI Taxonomy" id="930805"/>
    <lineage>
        <taxon>Bacteria</taxon>
        <taxon>Pseudomonadati</taxon>
        <taxon>Pseudomonadota</taxon>
        <taxon>Gammaproteobacteria</taxon>
        <taxon>Cellvibrionales</taxon>
        <taxon>Halieaceae</taxon>
        <taxon>Halioglobus</taxon>
    </lineage>
</organism>
<evidence type="ECO:0000313" key="7">
    <source>
        <dbReference type="Proteomes" id="UP000235162"/>
    </source>
</evidence>
<protein>
    <recommendedName>
        <fullName evidence="2">Chemotaxis protein CheW</fullName>
    </recommendedName>
</protein>
<evidence type="ECO:0000256" key="1">
    <source>
        <dbReference type="ARBA" id="ARBA00004496"/>
    </source>
</evidence>
<dbReference type="Gene3D" id="2.30.30.40">
    <property type="entry name" value="SH3 Domains"/>
    <property type="match status" value="1"/>
</dbReference>
<keyword evidence="3" id="KW-0963">Cytoplasm</keyword>
<dbReference type="PANTHER" id="PTHR22617:SF45">
    <property type="entry name" value="CHEMOTAXIS PROTEIN CHEW"/>
    <property type="match status" value="1"/>
</dbReference>
<accession>A0AAP8ME10</accession>
<dbReference type="InterPro" id="IPR002545">
    <property type="entry name" value="CheW-lke_dom"/>
</dbReference>
<comment type="subcellular location">
    <subcellularLocation>
        <location evidence="1">Cytoplasm</location>
    </subcellularLocation>
</comment>
<comment type="caution">
    <text evidence="6">The sequence shown here is derived from an EMBL/GenBank/DDBJ whole genome shotgun (WGS) entry which is preliminary data.</text>
</comment>
<dbReference type="Gene3D" id="2.40.50.180">
    <property type="entry name" value="CheA-289, Domain 4"/>
    <property type="match status" value="1"/>
</dbReference>
<evidence type="ECO:0000256" key="3">
    <source>
        <dbReference type="ARBA" id="ARBA00022490"/>
    </source>
</evidence>
<dbReference type="CDD" id="cd00732">
    <property type="entry name" value="CheW"/>
    <property type="match status" value="1"/>
</dbReference>
<evidence type="ECO:0000256" key="4">
    <source>
        <dbReference type="ARBA" id="ARBA00022500"/>
    </source>
</evidence>